<proteinExistence type="predicted"/>
<sequence>MTHEEWMNDINFRYSGIGSWRKYHWEIISDPAEYDKLINHEVYPWFFIEIMVRI</sequence>
<name>A0A097EX53_9CAUD</name>
<organism evidence="1 2">
    <name type="scientific">Escherichia phage 121Q</name>
    <dbReference type="NCBI Taxonomy" id="1555202"/>
    <lineage>
        <taxon>Viruses</taxon>
        <taxon>Duplodnaviria</taxon>
        <taxon>Heunggongvirae</taxon>
        <taxon>Uroviricota</taxon>
        <taxon>Caudoviricetes</taxon>
        <taxon>Asteriusvirus</taxon>
        <taxon>Asteriusvirus av121Q</taxon>
    </lineage>
</organism>
<dbReference type="GeneID" id="22111165"/>
<gene>
    <name evidence="1" type="primary">125</name>
    <name evidence="1" type="ORF">PBI_121Q_125</name>
</gene>
<evidence type="ECO:0000313" key="1">
    <source>
        <dbReference type="EMBL" id="AIT14019.1"/>
    </source>
</evidence>
<dbReference type="RefSeq" id="YP_009101716.1">
    <property type="nucleotide sequence ID" value="NC_025447.1"/>
</dbReference>
<protein>
    <submittedName>
        <fullName evidence="1">Uncharacterized protein</fullName>
    </submittedName>
</protein>
<keyword evidence="2" id="KW-1185">Reference proteome</keyword>
<evidence type="ECO:0000313" key="2">
    <source>
        <dbReference type="Proteomes" id="UP000029889"/>
    </source>
</evidence>
<dbReference type="KEGG" id="vg:22111165"/>
<accession>A0A097EX53</accession>
<reference evidence="1 2" key="1">
    <citation type="submission" date="2014-09" db="EMBL/GenBank/DDBJ databases">
        <authorList>
            <person name="Lapin J.S."/>
            <person name="Pope W.H."/>
            <person name="Hua J."/>
            <person name="Ford M.E."/>
            <person name="Conway J.F."/>
            <person name="Hatfull G.F."/>
            <person name="Hendrix R.W."/>
        </authorList>
    </citation>
    <scope>NUCLEOTIDE SEQUENCE [LARGE SCALE GENOMIC DNA]</scope>
</reference>
<dbReference type="Proteomes" id="UP000029889">
    <property type="component" value="Segment"/>
</dbReference>
<dbReference type="EMBL" id="KM507819">
    <property type="protein sequence ID" value="AIT14019.1"/>
    <property type="molecule type" value="Genomic_DNA"/>
</dbReference>